<reference evidence="6" key="1">
    <citation type="submission" date="2017-02" db="EMBL/GenBank/DDBJ databases">
        <authorList>
            <person name="Varghese N."/>
            <person name="Submissions S."/>
        </authorList>
    </citation>
    <scope>NUCLEOTIDE SEQUENCE [LARGE SCALE GENOMIC DNA]</scope>
    <source>
        <strain evidence="6">R11H</strain>
    </source>
</reference>
<dbReference type="PROSITE" id="PS00061">
    <property type="entry name" value="ADH_SHORT"/>
    <property type="match status" value="1"/>
</dbReference>
<sequence>MVTRSKAGKIGETPKEKEGKKRAAAKLVKEVGPAKSIAKPPKDREADLARAPQWQPRYPGSGRLDGKVAIVTGGDSGIGRAVCALFAREGADVAIVYLDNKADADDTAAIVRDEGRRAITIKADVGKVAAGERIVARTVKALGRIDVLVNNAGEQHPAEDIRDISPDQLQRTFATNIFGMFYLVQAALPHLSQGAAIVNCTSVTMYQGSKGLLDYSATKGAITAFTRSLSENLVDKGIRVNAVAPGPIWTPLNPRGGAPAEKVAHFGESTPMKRPGEPNEVAPAFLFLACDDSSYMSGQVLHPNGGTIVNG</sequence>
<dbReference type="FunFam" id="3.40.50.720:FF:000084">
    <property type="entry name" value="Short-chain dehydrogenase reductase"/>
    <property type="match status" value="1"/>
</dbReference>
<dbReference type="PRINTS" id="PR00081">
    <property type="entry name" value="GDHRDH"/>
</dbReference>
<dbReference type="Pfam" id="PF13561">
    <property type="entry name" value="adh_short_C2"/>
    <property type="match status" value="1"/>
</dbReference>
<keyword evidence="2" id="KW-0560">Oxidoreductase</keyword>
<evidence type="ECO:0000256" key="1">
    <source>
        <dbReference type="ARBA" id="ARBA00006484"/>
    </source>
</evidence>
<dbReference type="InterPro" id="IPR020904">
    <property type="entry name" value="Sc_DH/Rdtase_CS"/>
</dbReference>
<dbReference type="SMART" id="SM00822">
    <property type="entry name" value="PKS_KR"/>
    <property type="match status" value="1"/>
</dbReference>
<dbReference type="GO" id="GO:0016614">
    <property type="term" value="F:oxidoreductase activity, acting on CH-OH group of donors"/>
    <property type="evidence" value="ECO:0007669"/>
    <property type="project" value="UniProtKB-ARBA"/>
</dbReference>
<dbReference type="InterPro" id="IPR036291">
    <property type="entry name" value="NAD(P)-bd_dom_sf"/>
</dbReference>
<protein>
    <submittedName>
        <fullName evidence="5">NAD(P)-dependent dehydrogenase, short-chain alcohol dehydrogenase family</fullName>
    </submittedName>
</protein>
<dbReference type="OrthoDB" id="9809287at2"/>
<feature type="domain" description="Ketoreductase" evidence="4">
    <location>
        <begin position="67"/>
        <end position="262"/>
    </location>
</feature>
<name>A0A1T5A3R3_9SPHN</name>
<keyword evidence="6" id="KW-1185">Reference proteome</keyword>
<evidence type="ECO:0000313" key="6">
    <source>
        <dbReference type="Proteomes" id="UP000190044"/>
    </source>
</evidence>
<comment type="similarity">
    <text evidence="1">Belongs to the short-chain dehydrogenases/reductases (SDR) family.</text>
</comment>
<proteinExistence type="inferred from homology"/>
<gene>
    <name evidence="5" type="ORF">SAMN06295937_1002171</name>
</gene>
<dbReference type="SUPFAM" id="SSF51735">
    <property type="entry name" value="NAD(P)-binding Rossmann-fold domains"/>
    <property type="match status" value="1"/>
</dbReference>
<organism evidence="5 6">
    <name type="scientific">Sphingopyxis flava</name>
    <dbReference type="NCBI Taxonomy" id="1507287"/>
    <lineage>
        <taxon>Bacteria</taxon>
        <taxon>Pseudomonadati</taxon>
        <taxon>Pseudomonadota</taxon>
        <taxon>Alphaproteobacteria</taxon>
        <taxon>Sphingomonadales</taxon>
        <taxon>Sphingomonadaceae</taxon>
        <taxon>Sphingopyxis</taxon>
    </lineage>
</organism>
<feature type="compositionally biased region" description="Basic and acidic residues" evidence="3">
    <location>
        <begin position="12"/>
        <end position="21"/>
    </location>
</feature>
<dbReference type="Proteomes" id="UP000190044">
    <property type="component" value="Unassembled WGS sequence"/>
</dbReference>
<dbReference type="InterPro" id="IPR002347">
    <property type="entry name" value="SDR_fam"/>
</dbReference>
<dbReference type="PANTHER" id="PTHR48107">
    <property type="entry name" value="NADPH-DEPENDENT ALDEHYDE REDUCTASE-LIKE PROTEIN, CHLOROPLASTIC-RELATED"/>
    <property type="match status" value="1"/>
</dbReference>
<dbReference type="EMBL" id="FUYP01000002">
    <property type="protein sequence ID" value="SKB29387.1"/>
    <property type="molecule type" value="Genomic_DNA"/>
</dbReference>
<dbReference type="PRINTS" id="PR00080">
    <property type="entry name" value="SDRFAMILY"/>
</dbReference>
<evidence type="ECO:0000313" key="5">
    <source>
        <dbReference type="EMBL" id="SKB29387.1"/>
    </source>
</evidence>
<dbReference type="InterPro" id="IPR057326">
    <property type="entry name" value="KR_dom"/>
</dbReference>
<dbReference type="RefSeq" id="WP_079637080.1">
    <property type="nucleotide sequence ID" value="NZ_FUYP01000002.1"/>
</dbReference>
<dbReference type="AlphaFoldDB" id="A0A1T5A3R3"/>
<evidence type="ECO:0000256" key="3">
    <source>
        <dbReference type="SAM" id="MobiDB-lite"/>
    </source>
</evidence>
<evidence type="ECO:0000259" key="4">
    <source>
        <dbReference type="SMART" id="SM00822"/>
    </source>
</evidence>
<dbReference type="PANTHER" id="PTHR48107:SF16">
    <property type="entry name" value="NADPH-DEPENDENT ALDEHYDE REDUCTASE 1, CHLOROPLASTIC"/>
    <property type="match status" value="1"/>
</dbReference>
<dbReference type="Gene3D" id="3.40.50.720">
    <property type="entry name" value="NAD(P)-binding Rossmann-like Domain"/>
    <property type="match status" value="1"/>
</dbReference>
<evidence type="ECO:0000256" key="2">
    <source>
        <dbReference type="ARBA" id="ARBA00023002"/>
    </source>
</evidence>
<feature type="region of interest" description="Disordered" evidence="3">
    <location>
        <begin position="1"/>
        <end position="59"/>
    </location>
</feature>
<accession>A0A1T5A3R3</accession>